<keyword evidence="2" id="KW-1185">Reference proteome</keyword>
<evidence type="ECO:0000313" key="2">
    <source>
        <dbReference type="Proteomes" id="UP001190700"/>
    </source>
</evidence>
<dbReference type="EMBL" id="LGRX02011704">
    <property type="protein sequence ID" value="KAK3268634.1"/>
    <property type="molecule type" value="Genomic_DNA"/>
</dbReference>
<reference evidence="1 2" key="1">
    <citation type="journal article" date="2015" name="Genome Biol. Evol.">
        <title>Comparative Genomics of a Bacterivorous Green Alga Reveals Evolutionary Causalities and Consequences of Phago-Mixotrophic Mode of Nutrition.</title>
        <authorList>
            <person name="Burns J.A."/>
            <person name="Paasch A."/>
            <person name="Narechania A."/>
            <person name="Kim E."/>
        </authorList>
    </citation>
    <scope>NUCLEOTIDE SEQUENCE [LARGE SCALE GENOMIC DNA]</scope>
    <source>
        <strain evidence="1 2">PLY_AMNH</strain>
    </source>
</reference>
<sequence>MDRIGEHVDAHTRSEVTAAEKVERSLEVSRDGDGVELPSGLKSFLGSARKRWVNVLHKVQEQGDHASSIPADVPFHANPLLGVDAESPRPLDTVAAPLLPEGPTHYSLPVLRLNGFIFPFHQEGDEALLGFELQSWTAHRLHHVKACAHNAKRKIYSGVGVHCVPVSVEQSPWDVPFGTSYKPEVYSSPKPRLRSDPADIEYK</sequence>
<feature type="non-terminal residue" evidence="1">
    <location>
        <position position="203"/>
    </location>
</feature>
<evidence type="ECO:0000313" key="1">
    <source>
        <dbReference type="EMBL" id="KAK3268634.1"/>
    </source>
</evidence>
<organism evidence="1 2">
    <name type="scientific">Cymbomonas tetramitiformis</name>
    <dbReference type="NCBI Taxonomy" id="36881"/>
    <lineage>
        <taxon>Eukaryota</taxon>
        <taxon>Viridiplantae</taxon>
        <taxon>Chlorophyta</taxon>
        <taxon>Pyramimonadophyceae</taxon>
        <taxon>Pyramimonadales</taxon>
        <taxon>Pyramimonadaceae</taxon>
        <taxon>Cymbomonas</taxon>
    </lineage>
</organism>
<proteinExistence type="predicted"/>
<dbReference type="AlphaFoldDB" id="A0AAE0FZ23"/>
<comment type="caution">
    <text evidence="1">The sequence shown here is derived from an EMBL/GenBank/DDBJ whole genome shotgun (WGS) entry which is preliminary data.</text>
</comment>
<protein>
    <submittedName>
        <fullName evidence="1">Uncharacterized protein</fullName>
    </submittedName>
</protein>
<dbReference type="Proteomes" id="UP001190700">
    <property type="component" value="Unassembled WGS sequence"/>
</dbReference>
<accession>A0AAE0FZ23</accession>
<gene>
    <name evidence="1" type="ORF">CYMTET_22873</name>
</gene>
<name>A0AAE0FZ23_9CHLO</name>